<proteinExistence type="predicted"/>
<dbReference type="Proteomes" id="UP001187192">
    <property type="component" value="Unassembled WGS sequence"/>
</dbReference>
<dbReference type="AlphaFoldDB" id="A0AA87ZKC0"/>
<sequence>MPAHFLIFQNFQSIQKVPQVQLTCFLFGKWYFFTLKDITKLQSFIQEHNEEDWQSLSFEEILKGGEAIKTLRRRTSRMSELCSLLMLRPMLTCMSQR</sequence>
<gene>
    <name evidence="1" type="ORF">TIFTF001_041188</name>
</gene>
<organism evidence="1 2">
    <name type="scientific">Ficus carica</name>
    <name type="common">Common fig</name>
    <dbReference type="NCBI Taxonomy" id="3494"/>
    <lineage>
        <taxon>Eukaryota</taxon>
        <taxon>Viridiplantae</taxon>
        <taxon>Streptophyta</taxon>
        <taxon>Embryophyta</taxon>
        <taxon>Tracheophyta</taxon>
        <taxon>Spermatophyta</taxon>
        <taxon>Magnoliopsida</taxon>
        <taxon>eudicotyledons</taxon>
        <taxon>Gunneridae</taxon>
        <taxon>Pentapetalae</taxon>
        <taxon>rosids</taxon>
        <taxon>fabids</taxon>
        <taxon>Rosales</taxon>
        <taxon>Moraceae</taxon>
        <taxon>Ficeae</taxon>
        <taxon>Ficus</taxon>
    </lineage>
</organism>
<keyword evidence="2" id="KW-1185">Reference proteome</keyword>
<evidence type="ECO:0000313" key="2">
    <source>
        <dbReference type="Proteomes" id="UP001187192"/>
    </source>
</evidence>
<protein>
    <submittedName>
        <fullName evidence="1">Uncharacterized protein</fullName>
    </submittedName>
</protein>
<reference evidence="1" key="1">
    <citation type="submission" date="2023-07" db="EMBL/GenBank/DDBJ databases">
        <title>draft genome sequence of fig (Ficus carica).</title>
        <authorList>
            <person name="Takahashi T."/>
            <person name="Nishimura K."/>
        </authorList>
    </citation>
    <scope>NUCLEOTIDE SEQUENCE</scope>
</reference>
<comment type="caution">
    <text evidence="1">The sequence shown here is derived from an EMBL/GenBank/DDBJ whole genome shotgun (WGS) entry which is preliminary data.</text>
</comment>
<dbReference type="EMBL" id="BTGU01001740">
    <property type="protein sequence ID" value="GMN28546.1"/>
    <property type="molecule type" value="Genomic_DNA"/>
</dbReference>
<accession>A0AA87ZKC0</accession>
<name>A0AA87ZKC0_FICCA</name>
<evidence type="ECO:0000313" key="1">
    <source>
        <dbReference type="EMBL" id="GMN28546.1"/>
    </source>
</evidence>